<dbReference type="CDD" id="cd00118">
    <property type="entry name" value="LysM"/>
    <property type="match status" value="2"/>
</dbReference>
<dbReference type="PANTHER" id="PTHR33734:SF22">
    <property type="entry name" value="MEMBRANE-BOUND LYTIC MUREIN TRANSGLYCOSYLASE D"/>
    <property type="match status" value="1"/>
</dbReference>
<dbReference type="AlphaFoldDB" id="W6N579"/>
<feature type="chain" id="PRO_5004878750" evidence="1">
    <location>
        <begin position="26"/>
        <end position="256"/>
    </location>
</feature>
<proteinExistence type="predicted"/>
<dbReference type="PANTHER" id="PTHR33734">
    <property type="entry name" value="LYSM DOMAIN-CONTAINING GPI-ANCHORED PROTEIN 2"/>
    <property type="match status" value="1"/>
</dbReference>
<dbReference type="SUPFAM" id="SSF54106">
    <property type="entry name" value="LysM domain"/>
    <property type="match status" value="2"/>
</dbReference>
<dbReference type="Proteomes" id="UP000019482">
    <property type="component" value="Unassembled WGS sequence"/>
</dbReference>
<dbReference type="Gene3D" id="1.10.10.2520">
    <property type="entry name" value="Cell wall hydrolase SleB, domain 1"/>
    <property type="match status" value="1"/>
</dbReference>
<dbReference type="Pfam" id="PF01476">
    <property type="entry name" value="LysM"/>
    <property type="match status" value="2"/>
</dbReference>
<dbReference type="GO" id="GO:0008932">
    <property type="term" value="F:lytic endotransglycosylase activity"/>
    <property type="evidence" value="ECO:0007669"/>
    <property type="project" value="TreeGrafter"/>
</dbReference>
<evidence type="ECO:0000313" key="4">
    <source>
        <dbReference type="Proteomes" id="UP000019482"/>
    </source>
</evidence>
<evidence type="ECO:0000259" key="2">
    <source>
        <dbReference type="PROSITE" id="PS51782"/>
    </source>
</evidence>
<dbReference type="GO" id="GO:0016787">
    <property type="term" value="F:hydrolase activity"/>
    <property type="evidence" value="ECO:0007669"/>
    <property type="project" value="InterPro"/>
</dbReference>
<dbReference type="OrthoDB" id="9785345at2"/>
<organism evidence="3 4">
    <name type="scientific">Clostridium tyrobutyricum DIVETGP</name>
    <dbReference type="NCBI Taxonomy" id="1408889"/>
    <lineage>
        <taxon>Bacteria</taxon>
        <taxon>Bacillati</taxon>
        <taxon>Bacillota</taxon>
        <taxon>Clostridia</taxon>
        <taxon>Eubacteriales</taxon>
        <taxon>Clostridiaceae</taxon>
        <taxon>Clostridium</taxon>
    </lineage>
</organism>
<feature type="domain" description="LysM" evidence="2">
    <location>
        <begin position="72"/>
        <end position="115"/>
    </location>
</feature>
<keyword evidence="1" id="KW-0732">Signal</keyword>
<feature type="signal peptide" evidence="1">
    <location>
        <begin position="1"/>
        <end position="25"/>
    </location>
</feature>
<name>W6N579_CLOTY</name>
<dbReference type="Gene3D" id="3.10.350.10">
    <property type="entry name" value="LysM domain"/>
    <property type="match status" value="2"/>
</dbReference>
<dbReference type="InterPro" id="IPR042047">
    <property type="entry name" value="SleB_dom1"/>
</dbReference>
<evidence type="ECO:0000313" key="3">
    <source>
        <dbReference type="EMBL" id="CDL91723.1"/>
    </source>
</evidence>
<accession>W6N579</accession>
<reference evidence="3 4" key="1">
    <citation type="journal article" date="2015" name="Genome Announc.">
        <title>Draft Genome Sequence of Clostridium tyrobutyricum Strain DIVETGP, Isolated from Cow's Milk for Grana Padano Production.</title>
        <authorList>
            <person name="Soggiu A."/>
            <person name="Piras C."/>
            <person name="Gaiarsa S."/>
            <person name="Sassera D."/>
            <person name="Roncada P."/>
            <person name="Bendixen E."/>
            <person name="Brasca M."/>
            <person name="Bonizzi L."/>
        </authorList>
    </citation>
    <scope>NUCLEOTIDE SEQUENCE [LARGE SCALE GENOMIC DNA]</scope>
    <source>
        <strain evidence="3 4">DIVETGP</strain>
    </source>
</reference>
<dbReference type="PROSITE" id="PS51782">
    <property type="entry name" value="LYSM"/>
    <property type="match status" value="2"/>
</dbReference>
<dbReference type="SMART" id="SM00257">
    <property type="entry name" value="LysM"/>
    <property type="match status" value="2"/>
</dbReference>
<comment type="caution">
    <text evidence="3">The sequence shown here is derived from an EMBL/GenBank/DDBJ whole genome shotgun (WGS) entry which is preliminary data.</text>
</comment>
<feature type="domain" description="LysM" evidence="2">
    <location>
        <begin position="26"/>
        <end position="69"/>
    </location>
</feature>
<dbReference type="InterPro" id="IPR018392">
    <property type="entry name" value="LysM"/>
</dbReference>
<dbReference type="EMBL" id="CBXI010000031">
    <property type="protein sequence ID" value="CDL91723.1"/>
    <property type="molecule type" value="Genomic_DNA"/>
</dbReference>
<gene>
    <name evidence="3" type="ORF">CTDIVETGP_1793</name>
</gene>
<dbReference type="InterPro" id="IPR036779">
    <property type="entry name" value="LysM_dom_sf"/>
</dbReference>
<protein>
    <submittedName>
        <fullName evidence="3">LysM-repeat proteins and domains</fullName>
    </submittedName>
</protein>
<dbReference type="Pfam" id="PF07486">
    <property type="entry name" value="Hydrolase_2"/>
    <property type="match status" value="1"/>
</dbReference>
<evidence type="ECO:0000256" key="1">
    <source>
        <dbReference type="SAM" id="SignalP"/>
    </source>
</evidence>
<sequence length="256" mass="28398">MNFKKVRTILFAATLSTMCVTQVHAASYKVKSGDSLFKIGTLFKNSVDSLVKSNNLKSTEIYPNQVLKVDSKIYTVQASDSLYLISKKYNVSVDTLKAANSSVGNYIYPGQVLNIPSGHIFNSTSYLNSSQPVVPYSSSDLDLLARLVNAEAQSEPYTAKVGVAAVVINRIHNSNFPSTIKDIIYQKSDKYYQFTPVENGWINKAASEDSKKAAYEALHGSDPTKGAIYYFDDSTTNKWLWSRKIALKSGKMVFTY</sequence>
<dbReference type="SMR" id="W6N579"/>
<dbReference type="InterPro" id="IPR011105">
    <property type="entry name" value="Cell_wall_hydrolase_SleB"/>
</dbReference>
<dbReference type="Gene3D" id="6.20.240.60">
    <property type="match status" value="1"/>
</dbReference>
<dbReference type="RefSeq" id="WP_017895244.1">
    <property type="nucleotide sequence ID" value="NZ_CBXI010000031.1"/>
</dbReference>
<keyword evidence="4" id="KW-1185">Reference proteome</keyword>
<dbReference type="GeneID" id="29418076"/>